<dbReference type="GO" id="GO:0005634">
    <property type="term" value="C:nucleus"/>
    <property type="evidence" value="ECO:0007669"/>
    <property type="project" value="TreeGrafter"/>
</dbReference>
<dbReference type="RefSeq" id="XP_022139664.1">
    <property type="nucleotide sequence ID" value="XM_022283972.1"/>
</dbReference>
<feature type="domain" description="ULTRAPETALA1/2 zinc finger" evidence="2">
    <location>
        <begin position="129"/>
        <end position="193"/>
    </location>
</feature>
<name>A0A6J1CDN6_MOMCH</name>
<dbReference type="InterPro" id="IPR020533">
    <property type="entry name" value="Developmental_reg_ULTRAPETALA"/>
</dbReference>
<gene>
    <name evidence="4" type="primary">LOC111010514</name>
</gene>
<dbReference type="Proteomes" id="UP000504603">
    <property type="component" value="Unplaced"/>
</dbReference>
<dbReference type="GeneID" id="111010514"/>
<dbReference type="InterPro" id="IPR057011">
    <property type="entry name" value="ULT1/2_SAND"/>
</dbReference>
<keyword evidence="3" id="KW-1185">Reference proteome</keyword>
<evidence type="ECO:0000259" key="1">
    <source>
        <dbReference type="Pfam" id="PF23292"/>
    </source>
</evidence>
<evidence type="ECO:0000259" key="2">
    <source>
        <dbReference type="Pfam" id="PF23293"/>
    </source>
</evidence>
<dbReference type="OrthoDB" id="660341at2759"/>
<evidence type="ECO:0000313" key="3">
    <source>
        <dbReference type="Proteomes" id="UP000504603"/>
    </source>
</evidence>
<evidence type="ECO:0000313" key="4">
    <source>
        <dbReference type="RefSeq" id="XP_022139664.1"/>
    </source>
</evidence>
<accession>A0A6J1CDN6</accession>
<reference evidence="4" key="1">
    <citation type="submission" date="2025-08" db="UniProtKB">
        <authorList>
            <consortium name="RefSeq"/>
        </authorList>
    </citation>
    <scope>IDENTIFICATION</scope>
    <source>
        <strain evidence="4">OHB3-1</strain>
    </source>
</reference>
<dbReference type="Pfam" id="PF23293">
    <property type="entry name" value="zf_ULT1"/>
    <property type="match status" value="1"/>
</dbReference>
<dbReference type="PANTHER" id="PTHR34053:SF2">
    <property type="entry name" value="SAND DOMAIN-CONTAINING PROTEIN"/>
    <property type="match status" value="1"/>
</dbReference>
<dbReference type="Pfam" id="PF23292">
    <property type="entry name" value="SAND_ULT1"/>
    <property type="match status" value="1"/>
</dbReference>
<feature type="domain" description="ULTRAPETALA1/2 SAND" evidence="1">
    <location>
        <begin position="17"/>
        <end position="109"/>
    </location>
</feature>
<proteinExistence type="predicted"/>
<dbReference type="AlphaFoldDB" id="A0A6J1CDN6"/>
<dbReference type="GO" id="GO:0005829">
    <property type="term" value="C:cytosol"/>
    <property type="evidence" value="ECO:0007669"/>
    <property type="project" value="TreeGrafter"/>
</dbReference>
<organism evidence="3 4">
    <name type="scientific">Momordica charantia</name>
    <name type="common">Bitter gourd</name>
    <name type="synonym">Balsam pear</name>
    <dbReference type="NCBI Taxonomy" id="3673"/>
    <lineage>
        <taxon>Eukaryota</taxon>
        <taxon>Viridiplantae</taxon>
        <taxon>Streptophyta</taxon>
        <taxon>Embryophyta</taxon>
        <taxon>Tracheophyta</taxon>
        <taxon>Spermatophyta</taxon>
        <taxon>Magnoliopsida</taxon>
        <taxon>eudicotyledons</taxon>
        <taxon>Gunneridae</taxon>
        <taxon>Pentapetalae</taxon>
        <taxon>rosids</taxon>
        <taxon>fabids</taxon>
        <taxon>Cucurbitales</taxon>
        <taxon>Cucurbitaceae</taxon>
        <taxon>Momordiceae</taxon>
        <taxon>Momordica</taxon>
    </lineage>
</organism>
<protein>
    <submittedName>
        <fullName evidence="4">Protein ULTRAPETALA 1-like</fullName>
    </submittedName>
</protein>
<dbReference type="PANTHER" id="PTHR34053">
    <property type="entry name" value="PROTEIN ULTRAPETALA 1"/>
    <property type="match status" value="1"/>
</dbReference>
<sequence>MREIRWRMLEEEEVKKMGGFVRGSDFIEVQCGCTSKKFGDSTGKLTVSEAGQFLISCFCSDHCNAGGLTPEEFEKHSQREGMKKWKSNIWVSVEGQKVPLWRTCLLKYYNHSANVANWTSGALRRRNFHRDEFIRCSKCGKERRFRLRTRDQCRIYHDAMAHQITWECADRPCDIITCNDERVLGAVHDHQGVEAAHLVCASDASGADSWIAIAVPASISCRMQHLELSPYMKLY</sequence>
<dbReference type="InterPro" id="IPR057012">
    <property type="entry name" value="ULT1/2_Znf"/>
</dbReference>
<dbReference type="KEGG" id="mcha:111010514"/>